<dbReference type="AlphaFoldDB" id="A0A0V1MYI4"/>
<sequence length="65" mass="7108">MLLCSIIYNKQQNLPTGVNCFQAVILCSTQSSPGTLHATAYDSNEMKNNIFSIGNLELISTKTIN</sequence>
<protein>
    <submittedName>
        <fullName evidence="1">Uncharacterized protein</fullName>
    </submittedName>
</protein>
<organism evidence="1 2">
    <name type="scientific">Trichinella papuae</name>
    <dbReference type="NCBI Taxonomy" id="268474"/>
    <lineage>
        <taxon>Eukaryota</taxon>
        <taxon>Metazoa</taxon>
        <taxon>Ecdysozoa</taxon>
        <taxon>Nematoda</taxon>
        <taxon>Enoplea</taxon>
        <taxon>Dorylaimia</taxon>
        <taxon>Trichinellida</taxon>
        <taxon>Trichinellidae</taxon>
        <taxon>Trichinella</taxon>
    </lineage>
</organism>
<evidence type="ECO:0000313" key="2">
    <source>
        <dbReference type="Proteomes" id="UP000054843"/>
    </source>
</evidence>
<comment type="caution">
    <text evidence="1">The sequence shown here is derived from an EMBL/GenBank/DDBJ whole genome shotgun (WGS) entry which is preliminary data.</text>
</comment>
<accession>A0A0V1MYI4</accession>
<keyword evidence="2" id="KW-1185">Reference proteome</keyword>
<evidence type="ECO:0000313" key="1">
    <source>
        <dbReference type="EMBL" id="KRZ76804.1"/>
    </source>
</evidence>
<dbReference type="Proteomes" id="UP000054843">
    <property type="component" value="Unassembled WGS sequence"/>
</dbReference>
<proteinExistence type="predicted"/>
<name>A0A0V1MYI4_9BILA</name>
<reference evidence="1 2" key="1">
    <citation type="submission" date="2015-01" db="EMBL/GenBank/DDBJ databases">
        <title>Evolution of Trichinella species and genotypes.</title>
        <authorList>
            <person name="Korhonen P.K."/>
            <person name="Edoardo P."/>
            <person name="Giuseppe L.R."/>
            <person name="Gasser R.B."/>
        </authorList>
    </citation>
    <scope>NUCLEOTIDE SEQUENCE [LARGE SCALE GENOMIC DNA]</scope>
    <source>
        <strain evidence="1">ISS1980</strain>
    </source>
</reference>
<dbReference type="EMBL" id="JYDO01000025">
    <property type="protein sequence ID" value="KRZ76804.1"/>
    <property type="molecule type" value="Genomic_DNA"/>
</dbReference>
<gene>
    <name evidence="1" type="ORF">T10_7721</name>
</gene>